<evidence type="ECO:0000313" key="8">
    <source>
        <dbReference type="Proteomes" id="UP001239085"/>
    </source>
</evidence>
<feature type="region of interest" description="Disordered" evidence="6">
    <location>
        <begin position="35"/>
        <end position="66"/>
    </location>
</feature>
<name>A0ABU0P9T6_9MICO</name>
<dbReference type="PANTHER" id="PTHR36510">
    <property type="entry name" value="GLUTAMATE--CYSTEINE LIGASE 2-RELATED"/>
    <property type="match status" value="1"/>
</dbReference>
<dbReference type="NCBIfam" id="TIGR02050">
    <property type="entry name" value="gshA_cyan_rel"/>
    <property type="match status" value="1"/>
</dbReference>
<accession>A0ABU0P9T6</accession>
<gene>
    <name evidence="7" type="ORF">QFZ46_002258</name>
</gene>
<comment type="caution">
    <text evidence="7">The sequence shown here is derived from an EMBL/GenBank/DDBJ whole genome shotgun (WGS) entry which is preliminary data.</text>
</comment>
<dbReference type="HAMAP" id="MF_01609">
    <property type="entry name" value="Glu_cys_ligase_2"/>
    <property type="match status" value="1"/>
</dbReference>
<evidence type="ECO:0000313" key="7">
    <source>
        <dbReference type="EMBL" id="MDQ0644098.1"/>
    </source>
</evidence>
<dbReference type="NCBIfam" id="NF010041">
    <property type="entry name" value="PRK13517.1-1"/>
    <property type="match status" value="1"/>
</dbReference>
<proteinExistence type="inferred from homology"/>
<dbReference type="Pfam" id="PF04107">
    <property type="entry name" value="GCS2"/>
    <property type="match status" value="1"/>
</dbReference>
<evidence type="ECO:0000256" key="1">
    <source>
        <dbReference type="ARBA" id="ARBA00022598"/>
    </source>
</evidence>
<evidence type="ECO:0000256" key="2">
    <source>
        <dbReference type="ARBA" id="ARBA00022741"/>
    </source>
</evidence>
<dbReference type="Gene3D" id="3.30.590.20">
    <property type="match status" value="1"/>
</dbReference>
<organism evidence="7 8">
    <name type="scientific">Microbacterium murale</name>
    <dbReference type="NCBI Taxonomy" id="1081040"/>
    <lineage>
        <taxon>Bacteria</taxon>
        <taxon>Bacillati</taxon>
        <taxon>Actinomycetota</taxon>
        <taxon>Actinomycetes</taxon>
        <taxon>Micrococcales</taxon>
        <taxon>Microbacteriaceae</taxon>
        <taxon>Microbacterium</taxon>
    </lineage>
</organism>
<keyword evidence="2 5" id="KW-0547">Nucleotide-binding</keyword>
<dbReference type="EMBL" id="JAUSXK010000001">
    <property type="protein sequence ID" value="MDQ0644098.1"/>
    <property type="molecule type" value="Genomic_DNA"/>
</dbReference>
<reference evidence="7 8" key="1">
    <citation type="submission" date="2023-07" db="EMBL/GenBank/DDBJ databases">
        <title>Comparative genomics of wheat-associated soil bacteria to identify genetic determinants of phenazine resistance.</title>
        <authorList>
            <person name="Mouncey N."/>
        </authorList>
    </citation>
    <scope>NUCLEOTIDE SEQUENCE [LARGE SCALE GENOMIC DNA]</scope>
    <source>
        <strain evidence="7 8">W2I7</strain>
    </source>
</reference>
<dbReference type="Proteomes" id="UP001239085">
    <property type="component" value="Unassembled WGS sequence"/>
</dbReference>
<comment type="similarity">
    <text evidence="5">Belongs to the glutamate--cysteine ligase type 2 family. YbdK subfamily.</text>
</comment>
<dbReference type="GO" id="GO:0004357">
    <property type="term" value="F:glutamate-cysteine ligase activity"/>
    <property type="evidence" value="ECO:0007669"/>
    <property type="project" value="UniProtKB-EC"/>
</dbReference>
<evidence type="ECO:0000256" key="3">
    <source>
        <dbReference type="ARBA" id="ARBA00022840"/>
    </source>
</evidence>
<keyword evidence="3 5" id="KW-0067">ATP-binding</keyword>
<dbReference type="PANTHER" id="PTHR36510:SF1">
    <property type="entry name" value="GLUTAMATE--CYSTEINE LIGASE 2-RELATED"/>
    <property type="match status" value="1"/>
</dbReference>
<evidence type="ECO:0000256" key="5">
    <source>
        <dbReference type="HAMAP-Rule" id="MF_01609"/>
    </source>
</evidence>
<dbReference type="InterPro" id="IPR014746">
    <property type="entry name" value="Gln_synth/guanido_kin_cat_dom"/>
</dbReference>
<protein>
    <recommendedName>
        <fullName evidence="5">Putative glutamate--cysteine ligase 2</fullName>
        <ecNumber evidence="5">6.3.2.2</ecNumber>
    </recommendedName>
    <alternativeName>
        <fullName evidence="5">Gamma-glutamylcysteine synthetase 2</fullName>
        <shortName evidence="5">GCS 2</shortName>
        <shortName evidence="5">Gamma-GCS 2</shortName>
    </alternativeName>
</protein>
<dbReference type="SUPFAM" id="SSF55931">
    <property type="entry name" value="Glutamine synthetase/guanido kinase"/>
    <property type="match status" value="1"/>
</dbReference>
<sequence>MRTVGVEEELLLVDAESGRPRSVAARTLQYAGEAAKPAEPINGSAGAAERTAASGDAPGGSLEHELQQQQIETDTIPHTDMIALGDGVRAWRDRAITAARRAGARVIASGTSPLPVGAAIVGKPRYLKMVEHFGLTTTEQLTGACHVHVSIESDEEGVGVLDRIRGWLSVLLALSANSPFWQGEDTKYASFRSQAMVRWPTAGPTEAFGTAERYHELVSSMIASGAILDEGMVYFDARLSHHYPTVEIRVADVCPDAADTVLVAALCRGLVDTAAAAWSAGEEPLPLSVSMLRLMSWQAGRFGIEGDLIDPRTLKPRAAREVVADLVDHVRVALRENGDEALVDAQIEQIFTRGNGAMRQRAMLEKTGQLSDVVADLATATAGLDG</sequence>
<evidence type="ECO:0000256" key="6">
    <source>
        <dbReference type="SAM" id="MobiDB-lite"/>
    </source>
</evidence>
<evidence type="ECO:0000256" key="4">
    <source>
        <dbReference type="ARBA" id="ARBA00048819"/>
    </source>
</evidence>
<dbReference type="EC" id="6.3.2.2" evidence="5"/>
<keyword evidence="1 5" id="KW-0436">Ligase</keyword>
<comment type="function">
    <text evidence="5">ATP-dependent carboxylate-amine ligase which exhibits weak glutamate--cysteine ligase activity.</text>
</comment>
<comment type="catalytic activity">
    <reaction evidence="4 5">
        <text>L-cysteine + L-glutamate + ATP = gamma-L-glutamyl-L-cysteine + ADP + phosphate + H(+)</text>
        <dbReference type="Rhea" id="RHEA:13285"/>
        <dbReference type="ChEBI" id="CHEBI:15378"/>
        <dbReference type="ChEBI" id="CHEBI:29985"/>
        <dbReference type="ChEBI" id="CHEBI:30616"/>
        <dbReference type="ChEBI" id="CHEBI:35235"/>
        <dbReference type="ChEBI" id="CHEBI:43474"/>
        <dbReference type="ChEBI" id="CHEBI:58173"/>
        <dbReference type="ChEBI" id="CHEBI:456216"/>
        <dbReference type="EC" id="6.3.2.2"/>
    </reaction>
</comment>
<dbReference type="RefSeq" id="WP_307361460.1">
    <property type="nucleotide sequence ID" value="NZ_JAUSXK010000001.1"/>
</dbReference>
<dbReference type="InterPro" id="IPR006336">
    <property type="entry name" value="GCS2"/>
</dbReference>
<keyword evidence="8" id="KW-1185">Reference proteome</keyword>
<dbReference type="InterPro" id="IPR011793">
    <property type="entry name" value="YbdK"/>
</dbReference>
<dbReference type="InterPro" id="IPR050141">
    <property type="entry name" value="GCL_type2/YbdK_subfam"/>
</dbReference>